<proteinExistence type="predicted"/>
<organism evidence="1 2">
    <name type="scientific">Pneumocystis oryctolagi</name>
    <dbReference type="NCBI Taxonomy" id="42067"/>
    <lineage>
        <taxon>Eukaryota</taxon>
        <taxon>Fungi</taxon>
        <taxon>Dikarya</taxon>
        <taxon>Ascomycota</taxon>
        <taxon>Taphrinomycotina</taxon>
        <taxon>Pneumocystomycetes</taxon>
        <taxon>Pneumocystaceae</taxon>
        <taxon>Pneumocystis</taxon>
    </lineage>
</organism>
<protein>
    <submittedName>
        <fullName evidence="1">Uncharacterized protein</fullName>
    </submittedName>
</protein>
<dbReference type="Proteomes" id="UP000768646">
    <property type="component" value="Unassembled WGS sequence"/>
</dbReference>
<comment type="caution">
    <text evidence="1">The sequence shown here is derived from an EMBL/GenBank/DDBJ whole genome shotgun (WGS) entry which is preliminary data.</text>
</comment>
<gene>
    <name evidence="1" type="ORF">PORY_000843</name>
</gene>
<dbReference type="EMBL" id="JABTEG010000002">
    <property type="protein sequence ID" value="KAG4305933.1"/>
    <property type="molecule type" value="Genomic_DNA"/>
</dbReference>
<evidence type="ECO:0000313" key="2">
    <source>
        <dbReference type="Proteomes" id="UP000768646"/>
    </source>
</evidence>
<keyword evidence="2" id="KW-1185">Reference proteome</keyword>
<accession>A0ACB7CG20</accession>
<sequence length="126" mass="14830">MFWITLQRSTLLRNSTFSGRYLYSTKVFSNGTYISEQDAVKEHAGKTAELWKKISIFVCIPALILSGINALQLYLKHQEHLSHMLEEQENDTTLEYPYQNIRSKRFFWGDGDKTLFWNDRVNVSFL</sequence>
<name>A0ACB7CG20_9ASCO</name>
<evidence type="ECO:0000313" key="1">
    <source>
        <dbReference type="EMBL" id="KAG4305933.1"/>
    </source>
</evidence>
<reference evidence="1 2" key="1">
    <citation type="journal article" date="2021" name="Commun. Biol.">
        <title>Genomic insights into the host specific adaptation of the Pneumocystis genus.</title>
        <authorList>
            <person name="Cisse O.H."/>
            <person name="Ma L."/>
            <person name="Dekker J.P."/>
            <person name="Khil P.P."/>
            <person name="Youn J.-H."/>
            <person name="Brenchley J.M."/>
            <person name="Blair R."/>
            <person name="Pahar B."/>
            <person name="Chabe M."/>
            <person name="Van Rompay K.K.A."/>
            <person name="Keesler R."/>
            <person name="Sukura A."/>
            <person name="Hirsch V."/>
            <person name="Kutty G."/>
            <person name="Liu Y."/>
            <person name="Peng L."/>
            <person name="Chen J."/>
            <person name="Song J."/>
            <person name="Weissenbacher-Lang C."/>
            <person name="Xu J."/>
            <person name="Upham N.S."/>
            <person name="Stajich J.E."/>
            <person name="Cuomo C.A."/>
            <person name="Cushion M.T."/>
            <person name="Kovacs J.A."/>
        </authorList>
    </citation>
    <scope>NUCLEOTIDE SEQUENCE [LARGE SCALE GENOMIC DNA]</scope>
    <source>
        <strain evidence="1 2">RABM</strain>
    </source>
</reference>